<evidence type="ECO:0000256" key="8">
    <source>
        <dbReference type="PIRSR" id="PIRSR602401-1"/>
    </source>
</evidence>
<dbReference type="InterPro" id="IPR001128">
    <property type="entry name" value="Cyt_P450"/>
</dbReference>
<dbReference type="InterPro" id="IPR002401">
    <property type="entry name" value="Cyt_P450_E_grp-I"/>
</dbReference>
<evidence type="ECO:0000256" key="1">
    <source>
        <dbReference type="ARBA" id="ARBA00001971"/>
    </source>
</evidence>
<evidence type="ECO:0000313" key="10">
    <source>
        <dbReference type="EMBL" id="KAK2722001.1"/>
    </source>
</evidence>
<evidence type="ECO:0000256" key="6">
    <source>
        <dbReference type="ARBA" id="ARBA00023004"/>
    </source>
</evidence>
<evidence type="ECO:0000256" key="7">
    <source>
        <dbReference type="ARBA" id="ARBA00023033"/>
    </source>
</evidence>
<accession>A0AA88I8U5</accession>
<dbReference type="PANTHER" id="PTHR24279">
    <property type="entry name" value="CYTOCHROME P450"/>
    <property type="match status" value="1"/>
</dbReference>
<proteinExistence type="inferred from homology"/>
<keyword evidence="11" id="KW-1185">Reference proteome</keyword>
<dbReference type="Proteomes" id="UP001187531">
    <property type="component" value="Unassembled WGS sequence"/>
</dbReference>
<evidence type="ECO:0000256" key="5">
    <source>
        <dbReference type="ARBA" id="ARBA00023002"/>
    </source>
</evidence>
<name>A0AA88I8U5_ARTSF</name>
<keyword evidence="6 8" id="KW-0408">Iron</keyword>
<dbReference type="GO" id="GO:0004497">
    <property type="term" value="F:monooxygenase activity"/>
    <property type="evidence" value="ECO:0007669"/>
    <property type="project" value="UniProtKB-KW"/>
</dbReference>
<evidence type="ECO:0000313" key="11">
    <source>
        <dbReference type="Proteomes" id="UP001187531"/>
    </source>
</evidence>
<dbReference type="AlphaFoldDB" id="A0AA88I8U5"/>
<feature type="binding site" description="axial binding residue" evidence="8">
    <location>
        <position position="230"/>
    </location>
    <ligand>
        <name>heme</name>
        <dbReference type="ChEBI" id="CHEBI:30413"/>
    </ligand>
    <ligandPart>
        <name>Fe</name>
        <dbReference type="ChEBI" id="CHEBI:18248"/>
    </ligandPart>
</feature>
<organism evidence="10 11">
    <name type="scientific">Artemia franciscana</name>
    <name type="common">Brine shrimp</name>
    <name type="synonym">Artemia sanfranciscana</name>
    <dbReference type="NCBI Taxonomy" id="6661"/>
    <lineage>
        <taxon>Eukaryota</taxon>
        <taxon>Metazoa</taxon>
        <taxon>Ecdysozoa</taxon>
        <taxon>Arthropoda</taxon>
        <taxon>Crustacea</taxon>
        <taxon>Branchiopoda</taxon>
        <taxon>Anostraca</taxon>
        <taxon>Artemiidae</taxon>
        <taxon>Artemia</taxon>
    </lineage>
</organism>
<keyword evidence="5 9" id="KW-0560">Oxidoreductase</keyword>
<evidence type="ECO:0000256" key="3">
    <source>
        <dbReference type="ARBA" id="ARBA00022617"/>
    </source>
</evidence>
<dbReference type="InterPro" id="IPR036396">
    <property type="entry name" value="Cyt_P450_sf"/>
</dbReference>
<dbReference type="GO" id="GO:0020037">
    <property type="term" value="F:heme binding"/>
    <property type="evidence" value="ECO:0007669"/>
    <property type="project" value="InterPro"/>
</dbReference>
<protein>
    <recommendedName>
        <fullName evidence="12">Cytochrome P450</fullName>
    </recommendedName>
</protein>
<dbReference type="EMBL" id="JAVRJZ010000005">
    <property type="protein sequence ID" value="KAK2722001.1"/>
    <property type="molecule type" value="Genomic_DNA"/>
</dbReference>
<dbReference type="Gene3D" id="1.10.630.10">
    <property type="entry name" value="Cytochrome P450"/>
    <property type="match status" value="1"/>
</dbReference>
<dbReference type="GO" id="GO:0016705">
    <property type="term" value="F:oxidoreductase activity, acting on paired donors, with incorporation or reduction of molecular oxygen"/>
    <property type="evidence" value="ECO:0007669"/>
    <property type="project" value="InterPro"/>
</dbReference>
<reference evidence="10" key="1">
    <citation type="submission" date="2023-07" db="EMBL/GenBank/DDBJ databases">
        <title>Chromosome-level genome assembly of Artemia franciscana.</title>
        <authorList>
            <person name="Jo E."/>
        </authorList>
    </citation>
    <scope>NUCLEOTIDE SEQUENCE</scope>
    <source>
        <tissue evidence="10">Whole body</tissue>
    </source>
</reference>
<dbReference type="GO" id="GO:0005506">
    <property type="term" value="F:iron ion binding"/>
    <property type="evidence" value="ECO:0007669"/>
    <property type="project" value="InterPro"/>
</dbReference>
<keyword evidence="7 9" id="KW-0503">Monooxygenase</keyword>
<keyword evidence="4 8" id="KW-0479">Metal-binding</keyword>
<dbReference type="InterPro" id="IPR017972">
    <property type="entry name" value="Cyt_P450_CS"/>
</dbReference>
<keyword evidence="3 8" id="KW-0349">Heme</keyword>
<evidence type="ECO:0000256" key="4">
    <source>
        <dbReference type="ARBA" id="ARBA00022723"/>
    </source>
</evidence>
<evidence type="ECO:0000256" key="2">
    <source>
        <dbReference type="ARBA" id="ARBA00010617"/>
    </source>
</evidence>
<sequence>MVKLSGSGPRSRRIFEQLNESKVYLISNLHVIEDFNGSIELRVSLKHINNAFDKLKNKPEGSDVTILESILDRGLSIKDTVIMAMDLLMAGIDTTSCTQSFIFYHLARNADKQEKLREEIRRFLPKPDAKLKPENLTDMKYLKACVKESLRLSPAVFGNSRYNNKDMVICGYQVPKGCMITMPNQYMSTLECYYKEADKFLPERWLKGADSDVKPNPYVTLPFGFGPRMCIGRRIAEQEMWLLTVKVLQQMKIEWHCEELDCATRGVNTPDRPLNFRFIDL</sequence>
<dbReference type="PANTHER" id="PTHR24279:SF120">
    <property type="entry name" value="CYTOCHROME P450"/>
    <property type="match status" value="1"/>
</dbReference>
<evidence type="ECO:0000256" key="9">
    <source>
        <dbReference type="RuleBase" id="RU000461"/>
    </source>
</evidence>
<dbReference type="PROSITE" id="PS00086">
    <property type="entry name" value="CYTOCHROME_P450"/>
    <property type="match status" value="1"/>
</dbReference>
<comment type="caution">
    <text evidence="10">The sequence shown here is derived from an EMBL/GenBank/DDBJ whole genome shotgun (WGS) entry which is preliminary data.</text>
</comment>
<dbReference type="SUPFAM" id="SSF48264">
    <property type="entry name" value="Cytochrome P450"/>
    <property type="match status" value="1"/>
</dbReference>
<dbReference type="PRINTS" id="PR00463">
    <property type="entry name" value="EP450I"/>
</dbReference>
<dbReference type="InterPro" id="IPR050479">
    <property type="entry name" value="CYP11_CYP27_families"/>
</dbReference>
<evidence type="ECO:0008006" key="12">
    <source>
        <dbReference type="Google" id="ProtNLM"/>
    </source>
</evidence>
<dbReference type="PRINTS" id="PR00385">
    <property type="entry name" value="P450"/>
</dbReference>
<dbReference type="Pfam" id="PF00067">
    <property type="entry name" value="p450"/>
    <property type="match status" value="1"/>
</dbReference>
<comment type="similarity">
    <text evidence="2 9">Belongs to the cytochrome P450 family.</text>
</comment>
<comment type="cofactor">
    <cofactor evidence="1 8">
        <name>heme</name>
        <dbReference type="ChEBI" id="CHEBI:30413"/>
    </cofactor>
</comment>
<gene>
    <name evidence="10" type="ORF">QYM36_002528</name>
</gene>